<protein>
    <submittedName>
        <fullName evidence="2">Uncharacterized protein</fullName>
    </submittedName>
</protein>
<gene>
    <name evidence="2" type="ORF">ABI_11250</name>
</gene>
<evidence type="ECO:0000313" key="2">
    <source>
        <dbReference type="EMBL" id="EGF92688.1"/>
    </source>
</evidence>
<dbReference type="AlphaFoldDB" id="F4QHF1"/>
<dbReference type="EMBL" id="GL883077">
    <property type="protein sequence ID" value="EGF92688.1"/>
    <property type="molecule type" value="Genomic_DNA"/>
</dbReference>
<dbReference type="STRING" id="715226.ABI_11250"/>
<keyword evidence="3" id="KW-1185">Reference proteome</keyword>
<evidence type="ECO:0000313" key="3">
    <source>
        <dbReference type="Proteomes" id="UP000006512"/>
    </source>
</evidence>
<feature type="signal peptide" evidence="1">
    <location>
        <begin position="1"/>
        <end position="21"/>
    </location>
</feature>
<feature type="chain" id="PRO_5003320242" evidence="1">
    <location>
        <begin position="22"/>
        <end position="384"/>
    </location>
</feature>
<proteinExistence type="predicted"/>
<dbReference type="HOGENOM" id="CLU_718961_0_0_5"/>
<accession>F4QHF1</accession>
<organism evidence="2 3">
    <name type="scientific">Asticcacaulis biprosthecium C19</name>
    <dbReference type="NCBI Taxonomy" id="715226"/>
    <lineage>
        <taxon>Bacteria</taxon>
        <taxon>Pseudomonadati</taxon>
        <taxon>Pseudomonadota</taxon>
        <taxon>Alphaproteobacteria</taxon>
        <taxon>Caulobacterales</taxon>
        <taxon>Caulobacteraceae</taxon>
        <taxon>Asticcacaulis</taxon>
    </lineage>
</organism>
<reference evidence="3" key="1">
    <citation type="submission" date="2011-03" db="EMBL/GenBank/DDBJ databases">
        <title>Draft genome sequence of Brevundimonas diminuta.</title>
        <authorList>
            <person name="Brown P.J.B."/>
            <person name="Buechlein A."/>
            <person name="Hemmerich C."/>
            <person name="Brun Y.V."/>
        </authorList>
    </citation>
    <scope>NUCLEOTIDE SEQUENCE [LARGE SCALE GENOMIC DNA]</scope>
    <source>
        <strain evidence="3">C19</strain>
    </source>
</reference>
<keyword evidence="1" id="KW-0732">Signal</keyword>
<dbReference type="Proteomes" id="UP000006512">
    <property type="component" value="Unassembled WGS sequence"/>
</dbReference>
<evidence type="ECO:0000256" key="1">
    <source>
        <dbReference type="SAM" id="SignalP"/>
    </source>
</evidence>
<sequence length="384" mass="41527">MLQKAGLAVFLATFVATASWAADGPFGIGMGSRLQTLKLEHDAPISSSGTVQVYAVIPPKPYYLFEGYLVDLTPKDGVCELTAIGQILADDPDGKKVRAMFENVKSGVTQTYGPAASVVDELESSSRLTQRQQFAESLYSHERTLSAKWELTGQAAQVKEIFLFASSPDSRNTKVFLSYEFENNDQCEAGKTVVGHNNQAAPVPAGDGAFGIGMGTKLKDLELRFEEPITRVDGLDAYAVAVPTPNAQFEDYIVKLTQQTGACQVVGFGNKQVNDLDGAKVSTVYFALKSALTKKYGSPSEIEEGLESYASLTARNQFAASLEKDQRELSSTWTFSDAASQYAQIWLYATSPDGRDTHVNLVYDFKNYNQCKGGKASGSDASGL</sequence>
<name>F4QHF1_9CAUL</name>